<sequence length="218" mass="24871">MNDPASGYGLWGLVAINSLIFIIFAFSFFKPNTARDWRTFGGFSAFVVALFAEMYGFPLTIYLLSGWLQNRFPKVNLLNHDSGHLWWTMTGQHGNPHLAFPHLASFALIFGGFYLLSTSWHVLYEAQRKGQLATTGPYAKVRHPQYVAFVIVMTGFLLQWPTLVTLVMFPILVAMYMHLARQEERDSELRFGEAWRDYAAHTPRYVPKLSSSDTAHAQ</sequence>
<dbReference type="PANTHER" id="PTHR12714">
    <property type="entry name" value="PROTEIN-S ISOPRENYLCYSTEINE O-METHYLTRANSFERASE"/>
    <property type="match status" value="1"/>
</dbReference>
<feature type="transmembrane region" description="Helical" evidence="5">
    <location>
        <begin position="145"/>
        <end position="177"/>
    </location>
</feature>
<evidence type="ECO:0000256" key="3">
    <source>
        <dbReference type="ARBA" id="ARBA00022989"/>
    </source>
</evidence>
<dbReference type="PANTHER" id="PTHR12714:SF9">
    <property type="entry name" value="PROTEIN-S-ISOPRENYLCYSTEINE O-METHYLTRANSFERASE"/>
    <property type="match status" value="1"/>
</dbReference>
<dbReference type="GO" id="GO:0032259">
    <property type="term" value="P:methylation"/>
    <property type="evidence" value="ECO:0007669"/>
    <property type="project" value="UniProtKB-KW"/>
</dbReference>
<dbReference type="GO" id="GO:0004671">
    <property type="term" value="F:protein C-terminal S-isoprenylcysteine carboxyl O-methyltransferase activity"/>
    <property type="evidence" value="ECO:0007669"/>
    <property type="project" value="InterPro"/>
</dbReference>
<dbReference type="Pfam" id="PF04140">
    <property type="entry name" value="ICMT"/>
    <property type="match status" value="1"/>
</dbReference>
<dbReference type="OrthoDB" id="9789029at2"/>
<reference evidence="6 7" key="1">
    <citation type="submission" date="2017-08" db="EMBL/GenBank/DDBJ databases">
        <title>Identification and genetic characteristics of simultaneous BTEX- and naphthalene-degrading Paraburkholderia sp. BN5 isolated from petroleum-contaminated soil.</title>
        <authorList>
            <person name="Lee Y."/>
            <person name="Jeon C.O."/>
        </authorList>
    </citation>
    <scope>NUCLEOTIDE SEQUENCE [LARGE SCALE GENOMIC DNA]</scope>
    <source>
        <strain evidence="6 7">BN5</strain>
    </source>
</reference>
<evidence type="ECO:0000313" key="7">
    <source>
        <dbReference type="Proteomes" id="UP000215158"/>
    </source>
</evidence>
<feature type="transmembrane region" description="Helical" evidence="5">
    <location>
        <begin position="103"/>
        <end position="124"/>
    </location>
</feature>
<name>A0A248VD35_9BURK</name>
<dbReference type="Gene3D" id="1.20.120.1630">
    <property type="match status" value="1"/>
</dbReference>
<dbReference type="Proteomes" id="UP000215158">
    <property type="component" value="Chromosome 1"/>
</dbReference>
<evidence type="ECO:0000256" key="2">
    <source>
        <dbReference type="ARBA" id="ARBA00022692"/>
    </source>
</evidence>
<evidence type="ECO:0000256" key="5">
    <source>
        <dbReference type="SAM" id="Phobius"/>
    </source>
</evidence>
<dbReference type="KEGG" id="parb:CJU94_00455"/>
<comment type="subcellular location">
    <subcellularLocation>
        <location evidence="1">Membrane</location>
        <topology evidence="1">Multi-pass membrane protein</topology>
    </subcellularLocation>
</comment>
<dbReference type="InterPro" id="IPR007269">
    <property type="entry name" value="ICMT_MeTrfase"/>
</dbReference>
<dbReference type="EMBL" id="CP022989">
    <property type="protein sequence ID" value="ASV96780.1"/>
    <property type="molecule type" value="Genomic_DNA"/>
</dbReference>
<proteinExistence type="predicted"/>
<evidence type="ECO:0000313" key="6">
    <source>
        <dbReference type="EMBL" id="ASV96780.1"/>
    </source>
</evidence>
<accession>A0A248VD35</accession>
<keyword evidence="4 5" id="KW-0472">Membrane</keyword>
<keyword evidence="6" id="KW-0489">Methyltransferase</keyword>
<keyword evidence="6" id="KW-0808">Transferase</keyword>
<feature type="transmembrane region" description="Helical" evidence="5">
    <location>
        <begin position="6"/>
        <end position="29"/>
    </location>
</feature>
<keyword evidence="3 5" id="KW-1133">Transmembrane helix</keyword>
<organism evidence="6 7">
    <name type="scientific">Paraburkholderia aromaticivorans</name>
    <dbReference type="NCBI Taxonomy" id="2026199"/>
    <lineage>
        <taxon>Bacteria</taxon>
        <taxon>Pseudomonadati</taxon>
        <taxon>Pseudomonadota</taxon>
        <taxon>Betaproteobacteria</taxon>
        <taxon>Burkholderiales</taxon>
        <taxon>Burkholderiaceae</taxon>
        <taxon>Paraburkholderia</taxon>
    </lineage>
</organism>
<dbReference type="GO" id="GO:0016020">
    <property type="term" value="C:membrane"/>
    <property type="evidence" value="ECO:0007669"/>
    <property type="project" value="UniProtKB-SubCell"/>
</dbReference>
<protein>
    <submittedName>
        <fullName evidence="6">Isoprenylcysteine carboxyl methyltransferase</fullName>
    </submittedName>
</protein>
<dbReference type="RefSeq" id="WP_095417087.1">
    <property type="nucleotide sequence ID" value="NZ_CP022989.1"/>
</dbReference>
<evidence type="ECO:0000256" key="4">
    <source>
        <dbReference type="ARBA" id="ARBA00023136"/>
    </source>
</evidence>
<dbReference type="AlphaFoldDB" id="A0A248VD35"/>
<evidence type="ECO:0000256" key="1">
    <source>
        <dbReference type="ARBA" id="ARBA00004141"/>
    </source>
</evidence>
<keyword evidence="7" id="KW-1185">Reference proteome</keyword>
<keyword evidence="2 5" id="KW-0812">Transmembrane</keyword>
<feature type="transmembrane region" description="Helical" evidence="5">
    <location>
        <begin position="41"/>
        <end position="64"/>
    </location>
</feature>
<gene>
    <name evidence="6" type="ORF">CJU94_00455</name>
</gene>